<gene>
    <name evidence="3" type="ORF">LDH80_38945</name>
</gene>
<feature type="chain" id="PRO_5045426074" evidence="1">
    <location>
        <begin position="23"/>
        <end position="372"/>
    </location>
</feature>
<feature type="domain" description="Beta-lactamase-related" evidence="2">
    <location>
        <begin position="38"/>
        <end position="326"/>
    </location>
</feature>
<protein>
    <submittedName>
        <fullName evidence="3">Beta-lactamase family protein</fullName>
    </submittedName>
</protein>
<evidence type="ECO:0000259" key="2">
    <source>
        <dbReference type="Pfam" id="PF00144"/>
    </source>
</evidence>
<accession>A0ABY6RAJ2</accession>
<dbReference type="SUPFAM" id="SSF56601">
    <property type="entry name" value="beta-lactamase/transpeptidase-like"/>
    <property type="match status" value="1"/>
</dbReference>
<dbReference type="PANTHER" id="PTHR46825:SF7">
    <property type="entry name" value="D-ALANYL-D-ALANINE CARBOXYPEPTIDASE"/>
    <property type="match status" value="1"/>
</dbReference>
<dbReference type="PANTHER" id="PTHR46825">
    <property type="entry name" value="D-ALANYL-D-ALANINE-CARBOXYPEPTIDASE/ENDOPEPTIDASE AMPH"/>
    <property type="match status" value="1"/>
</dbReference>
<dbReference type="RefSeq" id="WP_267260340.1">
    <property type="nucleotide sequence ID" value="NZ_CP084204.1"/>
</dbReference>
<dbReference type="InterPro" id="IPR012338">
    <property type="entry name" value="Beta-lactam/transpept-like"/>
</dbReference>
<dbReference type="GeneID" id="95605541"/>
<dbReference type="PROSITE" id="PS51257">
    <property type="entry name" value="PROKAR_LIPOPROTEIN"/>
    <property type="match status" value="1"/>
</dbReference>
<dbReference type="Proteomes" id="UP001164506">
    <property type="component" value="Chromosome"/>
</dbReference>
<feature type="signal peptide" evidence="1">
    <location>
        <begin position="1"/>
        <end position="22"/>
    </location>
</feature>
<keyword evidence="1" id="KW-0732">Signal</keyword>
<evidence type="ECO:0000313" key="4">
    <source>
        <dbReference type="Proteomes" id="UP001164506"/>
    </source>
</evidence>
<organism evidence="3 4">
    <name type="scientific">Streptomyces tanashiensis</name>
    <dbReference type="NCBI Taxonomy" id="67367"/>
    <lineage>
        <taxon>Bacteria</taxon>
        <taxon>Bacillati</taxon>
        <taxon>Actinomycetota</taxon>
        <taxon>Actinomycetes</taxon>
        <taxon>Kitasatosporales</taxon>
        <taxon>Streptomycetaceae</taxon>
        <taxon>Streptomyces</taxon>
    </lineage>
</organism>
<dbReference type="EMBL" id="CP084204">
    <property type="protein sequence ID" value="UZX26268.1"/>
    <property type="molecule type" value="Genomic_DNA"/>
</dbReference>
<dbReference type="InterPro" id="IPR001466">
    <property type="entry name" value="Beta-lactam-related"/>
</dbReference>
<sequence>MKAPIRLIVIPLAVALFVSACGDEGESSSESQKKNLQQDVEAVLATDVPGAVVVTADQGNQVANAWGLGDIASRTPMQVEDRFRIGSLAKSYVAVVILQLVDEGKMTLDDSVQKWLPGLVPEGEKITVRQLLNHSSGIPNYEENPQYLAPYLAGDVTHVTTPQQLVELGTSLPRNFQPGADAAYSNTNYTVAGLIIEKVARASLASQFNDRIFKPLKLESSYLPTGPDIAGPHAHGYFVVGKPPATDVTRFSPSIAWAGGGIIASLGDVSSFYHALLTGRLLPPDLLKEMMTTVTGKSGAKYGLGIVPRQFSCGTWWGHSGNFPGYLVESYATTNGQRQATTAMNYDPNSMQQKTKDAVEKLTDAVACSKKE</sequence>
<reference evidence="3" key="1">
    <citation type="submission" date="2021-09" db="EMBL/GenBank/DDBJ databases">
        <title>Complete genome sequence and metabolic characterization of Streptomyces tanashiensis DSM 731 the producer of antibacterial Kalafungin and diverse secondary metabolites.</title>
        <authorList>
            <person name="Abbasi M.N."/>
            <person name="Anwar M.N."/>
            <person name="Alam K."/>
            <person name="Shoaib M."/>
            <person name="Lin Z."/>
            <person name="Hayat M."/>
            <person name="Ali M.I."/>
            <person name="Malik H.M.T."/>
            <person name="Ahmed I."/>
            <person name="Li A."/>
            <person name="Hailong Wang H."/>
            <person name="Zhang Y."/>
        </authorList>
    </citation>
    <scope>NUCLEOTIDE SEQUENCE</scope>
    <source>
        <strain evidence="3">Kala</strain>
    </source>
</reference>
<dbReference type="Gene3D" id="3.40.710.10">
    <property type="entry name" value="DD-peptidase/beta-lactamase superfamily"/>
    <property type="match status" value="1"/>
</dbReference>
<dbReference type="Pfam" id="PF00144">
    <property type="entry name" value="Beta-lactamase"/>
    <property type="match status" value="1"/>
</dbReference>
<dbReference type="InterPro" id="IPR050491">
    <property type="entry name" value="AmpC-like"/>
</dbReference>
<keyword evidence="4" id="KW-1185">Reference proteome</keyword>
<evidence type="ECO:0000313" key="3">
    <source>
        <dbReference type="EMBL" id="UZX26268.1"/>
    </source>
</evidence>
<proteinExistence type="predicted"/>
<evidence type="ECO:0000256" key="1">
    <source>
        <dbReference type="SAM" id="SignalP"/>
    </source>
</evidence>
<name>A0ABY6RAJ2_9ACTN</name>